<sequence>MADDILLNCMVHGETPAVDCVFIVKVAKSERVDILKDIIKEKQQPAFNHIRASQLSLWKVSLPLDSNVDKVLKQLVLEDNITKGVQKLLPTKKLSSYFTDEPAEEHLHVIVEPPSVAVVPSKREREQEAEAPQKVQKILGATSVSGTRIFETIAEKSGTGLGKKVRTVRMSQELVLPYGIPNFINFRTRAGMIFADKTMYIEHLEKCQPDYRYMFLRPRRFGKSAFLNMLCHYYDIHHADIFNDLFDKLETSFNTGINQTLRRFIKRYGKELGYPEVNNVLDTNNASASLRRVLRLAGKFDHTLFVGVDEYDAPVNNRILTGIMLKQGCGMLDHGPAVIGKYFLTGVTPAFRAGISPLAEAVIVSDEPSLHGICGFTESEVKTIVQHYLSKDEQEAGPIIHNMQKLYNGYFFSSSGYNESNPQPPLLYNPHLVFHYIRKLSIHGLVANPEESTAVHSTAILKSISDIGEFSVKDLEDLIINGSVSSKIKAEFGFSDLLSIGKDRTITWSLLYYLGILTRHPNGNLRIPNDIIKSDNELLVICVLIGPAIENLCRGRTNEFVKLLETFLETRALRPQARANESVLQGVVEVLLDEPNKRVPELRLVLDGTKRPEDGRFGFVDIFIHPMLTSAVGRWTCGVVLELKNIMLEGLWNGEMNDWDKQPIFSDLEKLQDKLCKEDDKSLLARKYMYWSEEKHGPVSTTVGDVMADAVKQLEKYMQTIRMGKPKSYYDSGVLDSRVRIGDGHDNLQGHAIITIG</sequence>
<comment type="caution">
    <text evidence="6">The sequence shown here is derived from an EMBL/GenBank/DDBJ whole genome shotgun (WGS) entry which is preliminary data.</text>
</comment>
<dbReference type="InterPro" id="IPR018631">
    <property type="entry name" value="AAA-ATPase-like_dom"/>
</dbReference>
<evidence type="ECO:0000259" key="5">
    <source>
        <dbReference type="Pfam" id="PF20147"/>
    </source>
</evidence>
<dbReference type="PANTHER" id="PTHR34825:SF1">
    <property type="entry name" value="AAA-ATPASE-LIKE DOMAIN-CONTAINING PROTEIN"/>
    <property type="match status" value="1"/>
</dbReference>
<dbReference type="PANTHER" id="PTHR34825">
    <property type="entry name" value="CONSERVED PROTEIN, WITH A WEAK D-GALACTARATE DEHYDRATASE/ALTRONATE HYDROLASE DOMAIN"/>
    <property type="match status" value="1"/>
</dbReference>
<feature type="domain" description="AAA-ATPase-like" evidence="4">
    <location>
        <begin position="177"/>
        <end position="250"/>
    </location>
</feature>
<evidence type="ECO:0000313" key="6">
    <source>
        <dbReference type="EMBL" id="CAG8813368.1"/>
    </source>
</evidence>
<comment type="subcellular location">
    <subcellularLocation>
        <location evidence="1">Host cell</location>
    </subcellularLocation>
    <subcellularLocation>
        <location evidence="2">Secreted</location>
    </subcellularLocation>
</comment>
<dbReference type="InterPro" id="IPR045379">
    <property type="entry name" value="Crinkler_N"/>
</dbReference>
<protein>
    <submittedName>
        <fullName evidence="6">41151_t:CDS:1</fullName>
    </submittedName>
</protein>
<accession>A0ABN7W2U4</accession>
<dbReference type="Pfam" id="PF09820">
    <property type="entry name" value="AAA-ATPase_like"/>
    <property type="match status" value="1"/>
</dbReference>
<evidence type="ECO:0000256" key="1">
    <source>
        <dbReference type="ARBA" id="ARBA00004340"/>
    </source>
</evidence>
<evidence type="ECO:0000256" key="2">
    <source>
        <dbReference type="ARBA" id="ARBA00004613"/>
    </source>
</evidence>
<keyword evidence="3" id="KW-0964">Secreted</keyword>
<keyword evidence="7" id="KW-1185">Reference proteome</keyword>
<evidence type="ECO:0000256" key="3">
    <source>
        <dbReference type="ARBA" id="ARBA00022525"/>
    </source>
</evidence>
<feature type="domain" description="Crinkler effector protein N-terminal" evidence="5">
    <location>
        <begin position="7"/>
        <end position="112"/>
    </location>
</feature>
<evidence type="ECO:0000313" key="7">
    <source>
        <dbReference type="Proteomes" id="UP000789901"/>
    </source>
</evidence>
<organism evidence="6 7">
    <name type="scientific">Gigaspora margarita</name>
    <dbReference type="NCBI Taxonomy" id="4874"/>
    <lineage>
        <taxon>Eukaryota</taxon>
        <taxon>Fungi</taxon>
        <taxon>Fungi incertae sedis</taxon>
        <taxon>Mucoromycota</taxon>
        <taxon>Glomeromycotina</taxon>
        <taxon>Glomeromycetes</taxon>
        <taxon>Diversisporales</taxon>
        <taxon>Gigasporaceae</taxon>
        <taxon>Gigaspora</taxon>
    </lineage>
</organism>
<dbReference type="Proteomes" id="UP000789901">
    <property type="component" value="Unassembled WGS sequence"/>
</dbReference>
<name>A0ABN7W2U4_GIGMA</name>
<dbReference type="Pfam" id="PF20147">
    <property type="entry name" value="Crinkler"/>
    <property type="match status" value="1"/>
</dbReference>
<proteinExistence type="predicted"/>
<reference evidence="6 7" key="1">
    <citation type="submission" date="2021-06" db="EMBL/GenBank/DDBJ databases">
        <authorList>
            <person name="Kallberg Y."/>
            <person name="Tangrot J."/>
            <person name="Rosling A."/>
        </authorList>
    </citation>
    <scope>NUCLEOTIDE SEQUENCE [LARGE SCALE GENOMIC DNA]</scope>
    <source>
        <strain evidence="6 7">120-4 pot B 10/14</strain>
    </source>
</reference>
<gene>
    <name evidence="6" type="ORF">GMARGA_LOCUS25771</name>
</gene>
<feature type="non-terminal residue" evidence="6">
    <location>
        <position position="757"/>
    </location>
</feature>
<evidence type="ECO:0000259" key="4">
    <source>
        <dbReference type="Pfam" id="PF09820"/>
    </source>
</evidence>
<dbReference type="EMBL" id="CAJVQB010028978">
    <property type="protein sequence ID" value="CAG8813368.1"/>
    <property type="molecule type" value="Genomic_DNA"/>
</dbReference>